<evidence type="ECO:0000313" key="1">
    <source>
        <dbReference type="EMBL" id="KMZ56056.1"/>
    </source>
</evidence>
<accession>A0A0K9NH13</accession>
<gene>
    <name evidence="1" type="ORF">ZOSMA_9G01600</name>
</gene>
<dbReference type="AlphaFoldDB" id="A0A0K9NH13"/>
<organism evidence="1 2">
    <name type="scientific">Zostera marina</name>
    <name type="common">Eelgrass</name>
    <dbReference type="NCBI Taxonomy" id="29655"/>
    <lineage>
        <taxon>Eukaryota</taxon>
        <taxon>Viridiplantae</taxon>
        <taxon>Streptophyta</taxon>
        <taxon>Embryophyta</taxon>
        <taxon>Tracheophyta</taxon>
        <taxon>Spermatophyta</taxon>
        <taxon>Magnoliopsida</taxon>
        <taxon>Liliopsida</taxon>
        <taxon>Zosteraceae</taxon>
        <taxon>Zostera</taxon>
    </lineage>
</organism>
<sequence>MFLFYEGEIDTTSILRSTSIHFRRQRVFFPAVSSDNRSSGDFFRFQIFRQNTEAAISARRRKTRFSDQLISARTILDQLIQTRFSVTVAQFLLVSDFRFIED</sequence>
<name>A0A0K9NH13_ZOSMR</name>
<reference evidence="2" key="1">
    <citation type="journal article" date="2016" name="Nature">
        <title>The genome of the seagrass Zostera marina reveals angiosperm adaptation to the sea.</title>
        <authorList>
            <person name="Olsen J.L."/>
            <person name="Rouze P."/>
            <person name="Verhelst B."/>
            <person name="Lin Y.-C."/>
            <person name="Bayer T."/>
            <person name="Collen J."/>
            <person name="Dattolo E."/>
            <person name="De Paoli E."/>
            <person name="Dittami S."/>
            <person name="Maumus F."/>
            <person name="Michel G."/>
            <person name="Kersting A."/>
            <person name="Lauritano C."/>
            <person name="Lohaus R."/>
            <person name="Toepel M."/>
            <person name="Tonon T."/>
            <person name="Vanneste K."/>
            <person name="Amirebrahimi M."/>
            <person name="Brakel J."/>
            <person name="Bostroem C."/>
            <person name="Chovatia M."/>
            <person name="Grimwood J."/>
            <person name="Jenkins J.W."/>
            <person name="Jueterbock A."/>
            <person name="Mraz A."/>
            <person name="Stam W.T."/>
            <person name="Tice H."/>
            <person name="Bornberg-Bauer E."/>
            <person name="Green P.J."/>
            <person name="Pearson G.A."/>
            <person name="Procaccini G."/>
            <person name="Duarte C.M."/>
            <person name="Schmutz J."/>
            <person name="Reusch T.B.H."/>
            <person name="Van de Peer Y."/>
        </authorList>
    </citation>
    <scope>NUCLEOTIDE SEQUENCE [LARGE SCALE GENOMIC DNA]</scope>
    <source>
        <strain evidence="2">cv. Finnish</strain>
    </source>
</reference>
<proteinExistence type="predicted"/>
<dbReference type="Proteomes" id="UP000036987">
    <property type="component" value="Unassembled WGS sequence"/>
</dbReference>
<evidence type="ECO:0000313" key="2">
    <source>
        <dbReference type="Proteomes" id="UP000036987"/>
    </source>
</evidence>
<dbReference type="EMBL" id="LFYR01002228">
    <property type="protein sequence ID" value="KMZ56056.1"/>
    <property type="molecule type" value="Genomic_DNA"/>
</dbReference>
<keyword evidence="2" id="KW-1185">Reference proteome</keyword>
<comment type="caution">
    <text evidence="1">The sequence shown here is derived from an EMBL/GenBank/DDBJ whole genome shotgun (WGS) entry which is preliminary data.</text>
</comment>
<protein>
    <submittedName>
        <fullName evidence="1">Uncharacterized protein</fullName>
    </submittedName>
</protein>